<dbReference type="Gene3D" id="3.30.1540.10">
    <property type="entry name" value="formyl-coa transferase, domain 3"/>
    <property type="match status" value="1"/>
</dbReference>
<sequence length="377" mass="40423">MGPLKGFRIIEMGGIGPSPFAAMLLSDMGAEVIRLDRASSEFANPCETTLRGRKSIALNLKDPKGIELALQLIDSADALLEGFRPGVMEKLGLGPDVCLARNSKLVYGRMTGWGQTGPLSQVAAHDINYVAITGALDTIGRKEGGPVAPLNLVGDFGGGGAYLVMGMLAAMLEAKTSGKGQVVDAAITDGVASLMTMIQGYRAMDMWDLERQNNIFDGGAHFYDTYECADGKWVALGAIEVHFYQELVEKLGIDVGEISYPAQFDKQKWEDLRPVFAERIKQKTREEWCDIFEGSDACFAPVLNMDEAVEYPHNKARGTFVEVGGVMQSAPAPKFSRTQSEIQGAPVPAGSDNDSIMADLGLSEADIASLKSSGVLT</sequence>
<accession>A0A5S9NU38</accession>
<dbReference type="AlphaFoldDB" id="A0A5S9NU38"/>
<dbReference type="InterPro" id="IPR050509">
    <property type="entry name" value="CoA-transferase_III"/>
</dbReference>
<reference evidence="2 3" key="1">
    <citation type="submission" date="2019-11" db="EMBL/GenBank/DDBJ databases">
        <authorList>
            <person name="Holert J."/>
        </authorList>
    </citation>
    <scope>NUCLEOTIDE SEQUENCE [LARGE SCALE GENOMIC DNA]</scope>
    <source>
        <strain evidence="2">BC5_2</strain>
    </source>
</reference>
<evidence type="ECO:0000256" key="1">
    <source>
        <dbReference type="SAM" id="MobiDB-lite"/>
    </source>
</evidence>
<organism evidence="2 3">
    <name type="scientific">BD1-7 clade bacterium</name>
    <dbReference type="NCBI Taxonomy" id="2029982"/>
    <lineage>
        <taxon>Bacteria</taxon>
        <taxon>Pseudomonadati</taxon>
        <taxon>Pseudomonadota</taxon>
        <taxon>Gammaproteobacteria</taxon>
        <taxon>Cellvibrionales</taxon>
        <taxon>Spongiibacteraceae</taxon>
        <taxon>BD1-7 clade</taxon>
    </lineage>
</organism>
<proteinExistence type="predicted"/>
<dbReference type="InterPro" id="IPR023606">
    <property type="entry name" value="CoA-Trfase_III_dom_1_sf"/>
</dbReference>
<name>A0A5S9NU38_9GAMM</name>
<dbReference type="GO" id="GO:0016740">
    <property type="term" value="F:transferase activity"/>
    <property type="evidence" value="ECO:0007669"/>
    <property type="project" value="UniProtKB-KW"/>
</dbReference>
<keyword evidence="2" id="KW-0808">Transferase</keyword>
<dbReference type="InterPro" id="IPR044855">
    <property type="entry name" value="CoA-Trfase_III_dom3_sf"/>
</dbReference>
<dbReference type="PANTHER" id="PTHR48228">
    <property type="entry name" value="SUCCINYL-COA--D-CITRAMALATE COA-TRANSFERASE"/>
    <property type="match status" value="1"/>
</dbReference>
<dbReference type="EMBL" id="CACSII010000002">
    <property type="protein sequence ID" value="CAA0091607.1"/>
    <property type="molecule type" value="Genomic_DNA"/>
</dbReference>
<dbReference type="OrthoDB" id="9058532at2"/>
<dbReference type="Pfam" id="PF02515">
    <property type="entry name" value="CoA_transf_3"/>
    <property type="match status" value="1"/>
</dbReference>
<dbReference type="Gene3D" id="3.40.50.10540">
    <property type="entry name" value="Crotonobetainyl-coa:carnitine coa-transferase, domain 1"/>
    <property type="match status" value="1"/>
</dbReference>
<dbReference type="PANTHER" id="PTHR48228:SF5">
    <property type="entry name" value="ALPHA-METHYLACYL-COA RACEMASE"/>
    <property type="match status" value="1"/>
</dbReference>
<protein>
    <submittedName>
        <fullName evidence="2">Succinyl-CoA--L-malate CoA-transferase beta subunit</fullName>
        <ecNumber evidence="2">2.8.3.22</ecNumber>
    </submittedName>
</protein>
<evidence type="ECO:0000313" key="2">
    <source>
        <dbReference type="EMBL" id="CAA0091607.1"/>
    </source>
</evidence>
<dbReference type="Proteomes" id="UP000434580">
    <property type="component" value="Unassembled WGS sequence"/>
</dbReference>
<gene>
    <name evidence="2" type="primary">smtB</name>
    <name evidence="2" type="ORF">DPBNPPHM_03045</name>
</gene>
<dbReference type="InterPro" id="IPR003673">
    <property type="entry name" value="CoA-Trfase_fam_III"/>
</dbReference>
<dbReference type="SUPFAM" id="SSF89796">
    <property type="entry name" value="CoA-transferase family III (CaiB/BaiF)"/>
    <property type="match status" value="1"/>
</dbReference>
<feature type="region of interest" description="Disordered" evidence="1">
    <location>
        <begin position="331"/>
        <end position="353"/>
    </location>
</feature>
<dbReference type="EC" id="2.8.3.22" evidence="2"/>
<evidence type="ECO:0000313" key="3">
    <source>
        <dbReference type="Proteomes" id="UP000434580"/>
    </source>
</evidence>